<dbReference type="EMBL" id="JASGBI010000001">
    <property type="protein sequence ID" value="MDI9237713.1"/>
    <property type="molecule type" value="Genomic_DNA"/>
</dbReference>
<dbReference type="RefSeq" id="WP_283211219.1">
    <property type="nucleotide sequence ID" value="NZ_JASGBI010000001.1"/>
</dbReference>
<dbReference type="Gene3D" id="1.10.150.240">
    <property type="entry name" value="Putative phosphatase, domain 2"/>
    <property type="match status" value="1"/>
</dbReference>
<dbReference type="SUPFAM" id="SSF56784">
    <property type="entry name" value="HAD-like"/>
    <property type="match status" value="1"/>
</dbReference>
<proteinExistence type="predicted"/>
<organism evidence="1 2">
    <name type="scientific">Lysobacter stagni</name>
    <dbReference type="NCBI Taxonomy" id="3045172"/>
    <lineage>
        <taxon>Bacteria</taxon>
        <taxon>Pseudomonadati</taxon>
        <taxon>Pseudomonadota</taxon>
        <taxon>Gammaproteobacteria</taxon>
        <taxon>Lysobacterales</taxon>
        <taxon>Lysobacteraceae</taxon>
        <taxon>Lysobacter</taxon>
    </lineage>
</organism>
<keyword evidence="2" id="KW-1185">Reference proteome</keyword>
<dbReference type="InterPro" id="IPR023214">
    <property type="entry name" value="HAD_sf"/>
</dbReference>
<dbReference type="InterPro" id="IPR051806">
    <property type="entry name" value="HAD-like_SPP"/>
</dbReference>
<comment type="caution">
    <text evidence="1">The sequence shown here is derived from an EMBL/GenBank/DDBJ whole genome shotgun (WGS) entry which is preliminary data.</text>
</comment>
<dbReference type="NCBIfam" id="TIGR01549">
    <property type="entry name" value="HAD-SF-IA-v1"/>
    <property type="match status" value="1"/>
</dbReference>
<dbReference type="PRINTS" id="PR00413">
    <property type="entry name" value="HADHALOGNASE"/>
</dbReference>
<dbReference type="NCBIfam" id="TIGR01509">
    <property type="entry name" value="HAD-SF-IA-v3"/>
    <property type="match status" value="1"/>
</dbReference>
<evidence type="ECO:0000313" key="2">
    <source>
        <dbReference type="Proteomes" id="UP001321580"/>
    </source>
</evidence>
<dbReference type="Proteomes" id="UP001321580">
    <property type="component" value="Unassembled WGS sequence"/>
</dbReference>
<dbReference type="SFLD" id="SFLDG01129">
    <property type="entry name" value="C1.5:_HAD__Beta-PGM__Phosphata"/>
    <property type="match status" value="1"/>
</dbReference>
<dbReference type="InterPro" id="IPR023198">
    <property type="entry name" value="PGP-like_dom2"/>
</dbReference>
<dbReference type="SFLD" id="SFLDS00003">
    <property type="entry name" value="Haloacid_Dehalogenase"/>
    <property type="match status" value="1"/>
</dbReference>
<dbReference type="PANTHER" id="PTHR43481">
    <property type="entry name" value="FRUCTOSE-1-PHOSPHATE PHOSPHATASE"/>
    <property type="match status" value="1"/>
</dbReference>
<reference evidence="1 2" key="1">
    <citation type="submission" date="2023-05" db="EMBL/GenBank/DDBJ databases">
        <title>Lysobacter sp. strain LF1 Genome sequencing and assembly.</title>
        <authorList>
            <person name="Jung Y."/>
        </authorList>
    </citation>
    <scope>NUCLEOTIDE SEQUENCE [LARGE SCALE GENOMIC DNA]</scope>
    <source>
        <strain evidence="1 2">LF1</strain>
    </source>
</reference>
<dbReference type="SFLD" id="SFLDG01135">
    <property type="entry name" value="C1.5.6:_HAD__Beta-PGM__Phospha"/>
    <property type="match status" value="1"/>
</dbReference>
<protein>
    <submittedName>
        <fullName evidence="1">HAD family phosphatase</fullName>
    </submittedName>
</protein>
<accession>A0ABT6XC43</accession>
<dbReference type="InterPro" id="IPR006439">
    <property type="entry name" value="HAD-SF_hydro_IA"/>
</dbReference>
<sequence length="225" mass="24495">MSLLQPVEFSPVAVLFDMDGLMIESERALLECWREASTELQLELDDALWLSFVGHSDRVCRDLLRERLPEAQVQALLAGLQVRYDARVEAGLPIKAGVFELLALLHERGIPRAVGTSTRRPRALQKLELAGLLPHFDTIVTGSDVEHSKPAPDIYLLAAKQLGVAPERCIVLEDSAAGVRAALAAGMTPIQVPDLVAPDDEVRALGHRIVDSLLHARALIEPALG</sequence>
<evidence type="ECO:0000313" key="1">
    <source>
        <dbReference type="EMBL" id="MDI9237713.1"/>
    </source>
</evidence>
<dbReference type="Gene3D" id="3.40.50.1000">
    <property type="entry name" value="HAD superfamily/HAD-like"/>
    <property type="match status" value="1"/>
</dbReference>
<gene>
    <name evidence="1" type="ORF">QLQ15_02165</name>
</gene>
<dbReference type="InterPro" id="IPR036412">
    <property type="entry name" value="HAD-like_sf"/>
</dbReference>
<name>A0ABT6XC43_9GAMM</name>
<dbReference type="PANTHER" id="PTHR43481:SF4">
    <property type="entry name" value="GLYCEROL-1-PHOSPHATE PHOSPHOHYDROLASE 1-RELATED"/>
    <property type="match status" value="1"/>
</dbReference>
<dbReference type="Pfam" id="PF00702">
    <property type="entry name" value="Hydrolase"/>
    <property type="match status" value="1"/>
</dbReference>